<comment type="caution">
    <text evidence="2">The sequence shown here is derived from an EMBL/GenBank/DDBJ whole genome shotgun (WGS) entry which is preliminary data.</text>
</comment>
<sequence length="121" mass="12927">MRLALNVRRFAVAAAAVTATAGLLPITATAAQAAPAGPVPASAHAAQRLDFRAPGIIIWSEPRKGSVRRGLGYPGQGFESDKVEKHAYYMCDNGLDTEWWYHGRNVGTGVTGWVPACNLTY</sequence>
<dbReference type="EMBL" id="JADOUA010000001">
    <property type="protein sequence ID" value="MBG6093347.1"/>
    <property type="molecule type" value="Genomic_DNA"/>
</dbReference>
<feature type="signal peptide" evidence="1">
    <location>
        <begin position="1"/>
        <end position="30"/>
    </location>
</feature>
<keyword evidence="3" id="KW-1185">Reference proteome</keyword>
<evidence type="ECO:0000256" key="1">
    <source>
        <dbReference type="SAM" id="SignalP"/>
    </source>
</evidence>
<accession>A0A931GN38</accession>
<feature type="chain" id="PRO_5038416731" description="SH3 domain-containing protein" evidence="1">
    <location>
        <begin position="31"/>
        <end position="121"/>
    </location>
</feature>
<proteinExistence type="predicted"/>
<evidence type="ECO:0000313" key="3">
    <source>
        <dbReference type="Proteomes" id="UP000614047"/>
    </source>
</evidence>
<evidence type="ECO:0008006" key="4">
    <source>
        <dbReference type="Google" id="ProtNLM"/>
    </source>
</evidence>
<name>A0A931GN38_9ACTN</name>
<evidence type="ECO:0000313" key="2">
    <source>
        <dbReference type="EMBL" id="MBG6093347.1"/>
    </source>
</evidence>
<keyword evidence="1" id="KW-0732">Signal</keyword>
<dbReference type="RefSeq" id="WP_197015420.1">
    <property type="nucleotide sequence ID" value="NZ_BAABES010000015.1"/>
</dbReference>
<protein>
    <recommendedName>
        <fullName evidence="4">SH3 domain-containing protein</fullName>
    </recommendedName>
</protein>
<reference evidence="2" key="1">
    <citation type="submission" date="2020-11" db="EMBL/GenBank/DDBJ databases">
        <title>Sequencing the genomes of 1000 actinobacteria strains.</title>
        <authorList>
            <person name="Klenk H.-P."/>
        </authorList>
    </citation>
    <scope>NUCLEOTIDE SEQUENCE</scope>
    <source>
        <strain evidence="2">DSM 43175</strain>
    </source>
</reference>
<dbReference type="AlphaFoldDB" id="A0A931GN38"/>
<gene>
    <name evidence="2" type="ORF">IW256_007460</name>
</gene>
<dbReference type="Proteomes" id="UP000614047">
    <property type="component" value="Unassembled WGS sequence"/>
</dbReference>
<organism evidence="2 3">
    <name type="scientific">Actinomadura viridis</name>
    <dbReference type="NCBI Taxonomy" id="58110"/>
    <lineage>
        <taxon>Bacteria</taxon>
        <taxon>Bacillati</taxon>
        <taxon>Actinomycetota</taxon>
        <taxon>Actinomycetes</taxon>
        <taxon>Streptosporangiales</taxon>
        <taxon>Thermomonosporaceae</taxon>
        <taxon>Actinomadura</taxon>
    </lineage>
</organism>